<proteinExistence type="predicted"/>
<name>A0A8H7E1J4_9EURO</name>
<dbReference type="GO" id="GO:0016491">
    <property type="term" value="F:oxidoreductase activity"/>
    <property type="evidence" value="ECO:0007669"/>
    <property type="project" value="UniProtKB-KW"/>
</dbReference>
<evidence type="ECO:0000313" key="3">
    <source>
        <dbReference type="EMBL" id="KAF7504688.1"/>
    </source>
</evidence>
<dbReference type="Gene3D" id="3.60.130.10">
    <property type="entry name" value="Clavaminate synthase-like"/>
    <property type="match status" value="1"/>
</dbReference>
<dbReference type="AlphaFoldDB" id="A0A8H7E1J4"/>
<gene>
    <name evidence="3" type="ORF">GJ744_001969</name>
</gene>
<protein>
    <recommendedName>
        <fullName evidence="2">TauD/TfdA-like domain-containing protein</fullName>
    </recommendedName>
</protein>
<dbReference type="InterPro" id="IPR042098">
    <property type="entry name" value="TauD-like_sf"/>
</dbReference>
<dbReference type="InterPro" id="IPR003819">
    <property type="entry name" value="TauD/TfdA-like"/>
</dbReference>
<keyword evidence="4" id="KW-1185">Reference proteome</keyword>
<keyword evidence="1" id="KW-0560">Oxidoreductase</keyword>
<evidence type="ECO:0000256" key="1">
    <source>
        <dbReference type="ARBA" id="ARBA00023002"/>
    </source>
</evidence>
<evidence type="ECO:0000313" key="4">
    <source>
        <dbReference type="Proteomes" id="UP000606974"/>
    </source>
</evidence>
<organism evidence="3 4">
    <name type="scientific">Endocarpon pusillum</name>
    <dbReference type="NCBI Taxonomy" id="364733"/>
    <lineage>
        <taxon>Eukaryota</taxon>
        <taxon>Fungi</taxon>
        <taxon>Dikarya</taxon>
        <taxon>Ascomycota</taxon>
        <taxon>Pezizomycotina</taxon>
        <taxon>Eurotiomycetes</taxon>
        <taxon>Chaetothyriomycetidae</taxon>
        <taxon>Verrucariales</taxon>
        <taxon>Verrucariaceae</taxon>
        <taxon>Endocarpon</taxon>
    </lineage>
</organism>
<dbReference type="Proteomes" id="UP000606974">
    <property type="component" value="Unassembled WGS sequence"/>
</dbReference>
<dbReference type="OrthoDB" id="272271at2759"/>
<dbReference type="EMBL" id="JAACFV010000130">
    <property type="protein sequence ID" value="KAF7504688.1"/>
    <property type="molecule type" value="Genomic_DNA"/>
</dbReference>
<dbReference type="InterPro" id="IPR050411">
    <property type="entry name" value="AlphaKG_dependent_hydroxylases"/>
</dbReference>
<dbReference type="Pfam" id="PF02668">
    <property type="entry name" value="TauD"/>
    <property type="match status" value="1"/>
</dbReference>
<evidence type="ECO:0000259" key="2">
    <source>
        <dbReference type="Pfam" id="PF02668"/>
    </source>
</evidence>
<dbReference type="PANTHER" id="PTHR10696:SF54">
    <property type="entry name" value="FAMILY OXIDOREDUCTASE, PUTATIVE (AFU_ORTHOLOGUE AFUA_4G13850)-RELATED"/>
    <property type="match status" value="1"/>
</dbReference>
<dbReference type="PANTHER" id="PTHR10696">
    <property type="entry name" value="GAMMA-BUTYROBETAINE HYDROXYLASE-RELATED"/>
    <property type="match status" value="1"/>
</dbReference>
<accession>A0A8H7E1J4</accession>
<comment type="caution">
    <text evidence="3">The sequence shown here is derived from an EMBL/GenBank/DDBJ whole genome shotgun (WGS) entry which is preliminary data.</text>
</comment>
<reference evidence="3" key="1">
    <citation type="submission" date="2020-02" db="EMBL/GenBank/DDBJ databases">
        <authorList>
            <person name="Palmer J.M."/>
        </authorList>
    </citation>
    <scope>NUCLEOTIDE SEQUENCE</scope>
    <source>
        <strain evidence="3">EPUS1.4</strain>
        <tissue evidence="3">Thallus</tissue>
    </source>
</reference>
<dbReference type="SUPFAM" id="SSF51197">
    <property type="entry name" value="Clavaminate synthase-like"/>
    <property type="match status" value="1"/>
</dbReference>
<sequence>MAMLDRAWLPGIGVEHKFDWKPANSPTKSERAAAPVGFPQSINAEMVWEGADFQRQPGLYRYELTKRHIQELEDAAMAVEAQGLPLGQLCPENFCLATFGPVLRRLARDVAHGRGFFAIRGLDPSRYSKSRNIVIYVGIASYIGNRCGRQDEYGNMLLHLTDLGSTAAPDNERQAPYSSVGQPYHTDTGSILGLYALEKANYGGESKIASSWYIYNQLRRVRPDLVRALVESDWIFDTFGQNPPYRTRPLIHVEDGKVVLSFSRRPLLGSATSPRSKGVPDLSDMQVEALNMIQLLAEEYALVIDLGPGDMLFWNNLGLLHARNGFTDSHSRRRHLVRIWLHNDDLGWAIPQQIREPWRDAFEHDGREQLWPLEPITDRTYITTQQRSSGHS</sequence>
<feature type="domain" description="TauD/TfdA-like" evidence="2">
    <location>
        <begin position="86"/>
        <end position="340"/>
    </location>
</feature>